<keyword evidence="2" id="KW-1185">Reference proteome</keyword>
<proteinExistence type="predicted"/>
<dbReference type="Proteomes" id="UP000688137">
    <property type="component" value="Unassembled WGS sequence"/>
</dbReference>
<accession>A0A8S1PNN7</accession>
<comment type="caution">
    <text evidence="1">The sequence shown here is derived from an EMBL/GenBank/DDBJ whole genome shotgun (WGS) entry which is preliminary data.</text>
</comment>
<dbReference type="EMBL" id="CAJJDM010000128">
    <property type="protein sequence ID" value="CAD8104977.1"/>
    <property type="molecule type" value="Genomic_DNA"/>
</dbReference>
<evidence type="ECO:0000313" key="1">
    <source>
        <dbReference type="EMBL" id="CAD8104977.1"/>
    </source>
</evidence>
<reference evidence="1" key="1">
    <citation type="submission" date="2021-01" db="EMBL/GenBank/DDBJ databases">
        <authorList>
            <consortium name="Genoscope - CEA"/>
            <person name="William W."/>
        </authorList>
    </citation>
    <scope>NUCLEOTIDE SEQUENCE</scope>
</reference>
<evidence type="ECO:0000313" key="2">
    <source>
        <dbReference type="Proteomes" id="UP000688137"/>
    </source>
</evidence>
<dbReference type="AlphaFoldDB" id="A0A8S1PNN7"/>
<protein>
    <submittedName>
        <fullName evidence="1">Uncharacterized protein</fullName>
    </submittedName>
</protein>
<sequence>MTQQENEVQASISQLQKQYTNLFIFKKHLFQILAVRNQEQSNNFDQSGLRLTTKDLSNQFLQHD</sequence>
<gene>
    <name evidence="1" type="ORF">PPRIM_AZ9-3.1.T1250166</name>
</gene>
<name>A0A8S1PNN7_PARPR</name>
<organism evidence="1 2">
    <name type="scientific">Paramecium primaurelia</name>
    <dbReference type="NCBI Taxonomy" id="5886"/>
    <lineage>
        <taxon>Eukaryota</taxon>
        <taxon>Sar</taxon>
        <taxon>Alveolata</taxon>
        <taxon>Ciliophora</taxon>
        <taxon>Intramacronucleata</taxon>
        <taxon>Oligohymenophorea</taxon>
        <taxon>Peniculida</taxon>
        <taxon>Parameciidae</taxon>
        <taxon>Paramecium</taxon>
    </lineage>
</organism>